<accession>A0A549SW19</accession>
<evidence type="ECO:0000313" key="4">
    <source>
        <dbReference type="EMBL" id="TRL33829.1"/>
    </source>
</evidence>
<feature type="domain" description="HPt" evidence="3">
    <location>
        <begin position="92"/>
        <end position="183"/>
    </location>
</feature>
<keyword evidence="1" id="KW-0902">Two-component regulatory system</keyword>
<dbReference type="Gene3D" id="1.20.120.160">
    <property type="entry name" value="HPT domain"/>
    <property type="match status" value="1"/>
</dbReference>
<dbReference type="InterPro" id="IPR036641">
    <property type="entry name" value="HPT_dom_sf"/>
</dbReference>
<dbReference type="SUPFAM" id="SSF47226">
    <property type="entry name" value="Histidine-containing phosphotransfer domain, HPT domain"/>
    <property type="match status" value="1"/>
</dbReference>
<protein>
    <submittedName>
        <fullName evidence="4">Hpt domain-containing protein</fullName>
    </submittedName>
</protein>
<dbReference type="AlphaFoldDB" id="A0A549SW19"/>
<dbReference type="InterPro" id="IPR008207">
    <property type="entry name" value="Sig_transdc_His_kin_Hpt_dom"/>
</dbReference>
<comment type="caution">
    <text evidence="4">The sequence shown here is derived from an EMBL/GenBank/DDBJ whole genome shotgun (WGS) entry which is preliminary data.</text>
</comment>
<organism evidence="4 5">
    <name type="scientific">Methylosinus sporium</name>
    <dbReference type="NCBI Taxonomy" id="428"/>
    <lineage>
        <taxon>Bacteria</taxon>
        <taxon>Pseudomonadati</taxon>
        <taxon>Pseudomonadota</taxon>
        <taxon>Alphaproteobacteria</taxon>
        <taxon>Hyphomicrobiales</taxon>
        <taxon>Methylocystaceae</taxon>
        <taxon>Methylosinus</taxon>
    </lineage>
</organism>
<evidence type="ECO:0000256" key="2">
    <source>
        <dbReference type="PROSITE-ProRule" id="PRU00110"/>
    </source>
</evidence>
<dbReference type="PROSITE" id="PS50894">
    <property type="entry name" value="HPT"/>
    <property type="match status" value="1"/>
</dbReference>
<feature type="modified residue" description="Phosphohistidine" evidence="2">
    <location>
        <position position="132"/>
    </location>
</feature>
<dbReference type="GO" id="GO:0000160">
    <property type="term" value="P:phosphorelay signal transduction system"/>
    <property type="evidence" value="ECO:0007669"/>
    <property type="project" value="UniProtKB-KW"/>
</dbReference>
<sequence>MLRLQPGAEHNRRSGAWPENRSNVYIELIRMRIRRPIGPDERIRRGPSRGRGAIHRKSMAFPAETDRRRRMTDGAGPKNSRAAIDWAHLSRQTMGDVELEAELLALFATQAAEFSGKLAAAASDKARLDLAHTLKGASRAIGAFPLGDAAEDYESAIAEPPRLRALEARLAEAQQAIASRLKR</sequence>
<gene>
    <name evidence="4" type="ORF">FM996_09790</name>
</gene>
<dbReference type="Proteomes" id="UP000316781">
    <property type="component" value="Unassembled WGS sequence"/>
</dbReference>
<evidence type="ECO:0000256" key="1">
    <source>
        <dbReference type="ARBA" id="ARBA00023012"/>
    </source>
</evidence>
<evidence type="ECO:0000259" key="3">
    <source>
        <dbReference type="PROSITE" id="PS50894"/>
    </source>
</evidence>
<dbReference type="Pfam" id="PF01627">
    <property type="entry name" value="Hpt"/>
    <property type="match status" value="1"/>
</dbReference>
<evidence type="ECO:0000313" key="5">
    <source>
        <dbReference type="Proteomes" id="UP000316781"/>
    </source>
</evidence>
<name>A0A549SW19_METSR</name>
<reference evidence="4 5" key="1">
    <citation type="submission" date="2019-07" db="EMBL/GenBank/DDBJ databases">
        <title>Ln-dependent methylotrophs.</title>
        <authorList>
            <person name="Tani A."/>
        </authorList>
    </citation>
    <scope>NUCLEOTIDE SEQUENCE [LARGE SCALE GENOMIC DNA]</scope>
    <source>
        <strain evidence="4 5">SM89A</strain>
    </source>
</reference>
<dbReference type="GO" id="GO:0004672">
    <property type="term" value="F:protein kinase activity"/>
    <property type="evidence" value="ECO:0007669"/>
    <property type="project" value="UniProtKB-ARBA"/>
</dbReference>
<keyword evidence="2" id="KW-0597">Phosphoprotein</keyword>
<proteinExistence type="predicted"/>
<dbReference type="EMBL" id="VJMF01000040">
    <property type="protein sequence ID" value="TRL33829.1"/>
    <property type="molecule type" value="Genomic_DNA"/>
</dbReference>